<dbReference type="PROSITE" id="PS00523">
    <property type="entry name" value="SULFATASE_1"/>
    <property type="match status" value="1"/>
</dbReference>
<dbReference type="PROSITE" id="PS00149">
    <property type="entry name" value="SULFATASE_2"/>
    <property type="match status" value="1"/>
</dbReference>
<evidence type="ECO:0000259" key="6">
    <source>
        <dbReference type="Pfam" id="PF00884"/>
    </source>
</evidence>
<comment type="caution">
    <text evidence="7">The sequence shown here is derived from an EMBL/GenBank/DDBJ whole genome shotgun (WGS) entry which is preliminary data.</text>
</comment>
<dbReference type="PATRIC" id="fig|931277.6.peg.1800"/>
<evidence type="ECO:0000256" key="4">
    <source>
        <dbReference type="ARBA" id="ARBA00023180"/>
    </source>
</evidence>
<sequence length="516" mass="57923">MTDSKSDTAGVRRRHAMKALGGLGTAGLLSGCGSNTDLLSGGDEGHPNVVFIHSDDHRYDFMSFMDAPGTPDFLETPNMDRMAAQGAHLRNASVGTPLCAPSRASVLTGQYAHEHGIVDNQHSKTDHVRFFHRYLEDAGYETAYIGKWHTYQLDSATPRPGFDRWVSFEGQGRYFDPILNVDGNRVKRTGYITDILTEYARDWLDSRDGDKPFFLFLSHKAAHAWFRPAPRHRGRYSNVPIEYPQTMANTKQAYAGKPDWVRRQRNGVRGVNYLFGGRFDFDELYRRYSETLLALDDSIGAVMDELDESGMADSTLLLYTSDNGYTLGEHGLVGKQTAYESSVRVPLLAYAPGMIDPGTTVNAQISNVDFAPTFLDAAGQSIPGHVSGRSFLPALVGEQLSGRPGPFYESYWGGVPKHPTMFGVRRGRYKYIWYYGPVRNELYDLRADPLEQQNLIDGNDNRDRRDAMHDRLFDWIESNGGTPIPLQRDRRNSNDRKRPPNEPKTIPDEFSSQGNG</sequence>
<organism evidence="7 8">
    <name type="scientific">Halococcus morrhuae DSM 1307</name>
    <dbReference type="NCBI Taxonomy" id="931277"/>
    <lineage>
        <taxon>Archaea</taxon>
        <taxon>Methanobacteriati</taxon>
        <taxon>Methanobacteriota</taxon>
        <taxon>Stenosarchaea group</taxon>
        <taxon>Halobacteria</taxon>
        <taxon>Halobacteriales</taxon>
        <taxon>Halococcaceae</taxon>
        <taxon>Halococcus</taxon>
    </lineage>
</organism>
<evidence type="ECO:0000256" key="2">
    <source>
        <dbReference type="ARBA" id="ARBA00022729"/>
    </source>
</evidence>
<keyword evidence="8" id="KW-1185">Reference proteome</keyword>
<proteinExistence type="inferred from homology"/>
<evidence type="ECO:0000313" key="8">
    <source>
        <dbReference type="Proteomes" id="UP000011568"/>
    </source>
</evidence>
<dbReference type="Proteomes" id="UP000011568">
    <property type="component" value="Unassembled WGS sequence"/>
</dbReference>
<feature type="domain" description="Sulfatase N-terminal" evidence="6">
    <location>
        <begin position="47"/>
        <end position="379"/>
    </location>
</feature>
<dbReference type="AlphaFoldDB" id="M0MHR3"/>
<name>M0MHR3_HALMO</name>
<dbReference type="GO" id="GO:0016787">
    <property type="term" value="F:hydrolase activity"/>
    <property type="evidence" value="ECO:0007669"/>
    <property type="project" value="UniProtKB-KW"/>
</dbReference>
<reference evidence="7 8" key="1">
    <citation type="journal article" date="2014" name="PLoS Genet.">
        <title>Phylogenetically driven sequencing of extremely halophilic archaea reveals strategies for static and dynamic osmo-response.</title>
        <authorList>
            <person name="Becker E.A."/>
            <person name="Seitzer P.M."/>
            <person name="Tritt A."/>
            <person name="Larsen D."/>
            <person name="Krusor M."/>
            <person name="Yao A.I."/>
            <person name="Wu D."/>
            <person name="Madern D."/>
            <person name="Eisen J.A."/>
            <person name="Darling A.E."/>
            <person name="Facciotti M.T."/>
        </authorList>
    </citation>
    <scope>NUCLEOTIDE SEQUENCE [LARGE SCALE GENOMIC DNA]</scope>
    <source>
        <strain evidence="7 8">DSM 1307</strain>
    </source>
</reference>
<keyword evidence="3" id="KW-0378">Hydrolase</keyword>
<dbReference type="eggNOG" id="arCOG02785">
    <property type="taxonomic scope" value="Archaea"/>
</dbReference>
<evidence type="ECO:0000256" key="3">
    <source>
        <dbReference type="ARBA" id="ARBA00022801"/>
    </source>
</evidence>
<feature type="compositionally biased region" description="Basic and acidic residues" evidence="5">
    <location>
        <begin position="487"/>
        <end position="507"/>
    </location>
</feature>
<accession>M0MHR3</accession>
<dbReference type="OrthoDB" id="145229at2157"/>
<dbReference type="PROSITE" id="PS51257">
    <property type="entry name" value="PROKAR_LIPOPROTEIN"/>
    <property type="match status" value="1"/>
</dbReference>
<dbReference type="PANTHER" id="PTHR43108">
    <property type="entry name" value="N-ACETYLGLUCOSAMINE-6-SULFATASE FAMILY MEMBER"/>
    <property type="match status" value="1"/>
</dbReference>
<protein>
    <submittedName>
        <fullName evidence="7">N-acetylglucosamine-6-sulfatase</fullName>
    </submittedName>
</protein>
<feature type="region of interest" description="Disordered" evidence="5">
    <location>
        <begin position="478"/>
        <end position="516"/>
    </location>
</feature>
<keyword evidence="4" id="KW-0325">Glycoprotein</keyword>
<evidence type="ECO:0000256" key="5">
    <source>
        <dbReference type="SAM" id="MobiDB-lite"/>
    </source>
</evidence>
<dbReference type="SUPFAM" id="SSF53649">
    <property type="entry name" value="Alkaline phosphatase-like"/>
    <property type="match status" value="1"/>
</dbReference>
<dbReference type="RefSeq" id="WP_004054062.1">
    <property type="nucleotide sequence ID" value="NZ_AOMC01000111.1"/>
</dbReference>
<dbReference type="PANTHER" id="PTHR43108:SF8">
    <property type="entry name" value="SD21168P"/>
    <property type="match status" value="1"/>
</dbReference>
<evidence type="ECO:0000313" key="7">
    <source>
        <dbReference type="EMBL" id="EMA43955.1"/>
    </source>
</evidence>
<gene>
    <name evidence="7" type="ORF">C448_09163</name>
</gene>
<comment type="similarity">
    <text evidence="1">Belongs to the sulfatase family.</text>
</comment>
<dbReference type="InterPro" id="IPR000917">
    <property type="entry name" value="Sulfatase_N"/>
</dbReference>
<keyword evidence="2" id="KW-0732">Signal</keyword>
<dbReference type="STRING" id="931277.C448_09163"/>
<dbReference type="Pfam" id="PF00884">
    <property type="entry name" value="Sulfatase"/>
    <property type="match status" value="1"/>
</dbReference>
<dbReference type="CDD" id="cd16031">
    <property type="entry name" value="G6S_like"/>
    <property type="match status" value="1"/>
</dbReference>
<evidence type="ECO:0000256" key="1">
    <source>
        <dbReference type="ARBA" id="ARBA00008779"/>
    </source>
</evidence>
<dbReference type="EMBL" id="AOMC01000111">
    <property type="protein sequence ID" value="EMA43955.1"/>
    <property type="molecule type" value="Genomic_DNA"/>
</dbReference>
<dbReference type="Gene3D" id="3.40.720.10">
    <property type="entry name" value="Alkaline Phosphatase, subunit A"/>
    <property type="match status" value="1"/>
</dbReference>
<dbReference type="InterPro" id="IPR024607">
    <property type="entry name" value="Sulfatase_CS"/>
</dbReference>
<dbReference type="InterPro" id="IPR017850">
    <property type="entry name" value="Alkaline_phosphatase_core_sf"/>
</dbReference>